<accession>A0A853CWK2</accession>
<dbReference type="EMBL" id="JACCFL010000001">
    <property type="protein sequence ID" value="NYJ24842.1"/>
    <property type="molecule type" value="Genomic_DNA"/>
</dbReference>
<dbReference type="RefSeq" id="WP_179607245.1">
    <property type="nucleotide sequence ID" value="NZ_BAABEH010000001.1"/>
</dbReference>
<organism evidence="1 2">
    <name type="scientific">Leifsonia shinshuensis</name>
    <dbReference type="NCBI Taxonomy" id="150026"/>
    <lineage>
        <taxon>Bacteria</taxon>
        <taxon>Bacillati</taxon>
        <taxon>Actinomycetota</taxon>
        <taxon>Actinomycetes</taxon>
        <taxon>Micrococcales</taxon>
        <taxon>Microbacteriaceae</taxon>
        <taxon>Leifsonia</taxon>
    </lineage>
</organism>
<dbReference type="Proteomes" id="UP000578352">
    <property type="component" value="Unassembled WGS sequence"/>
</dbReference>
<gene>
    <name evidence="1" type="ORF">HNR13_003129</name>
</gene>
<evidence type="ECO:0000313" key="2">
    <source>
        <dbReference type="Proteomes" id="UP000578352"/>
    </source>
</evidence>
<evidence type="ECO:0000313" key="1">
    <source>
        <dbReference type="EMBL" id="NYJ24842.1"/>
    </source>
</evidence>
<name>A0A853CWK2_9MICO</name>
<dbReference type="AlphaFoldDB" id="A0A853CWK2"/>
<dbReference type="Pfam" id="PF13376">
    <property type="entry name" value="OmdA"/>
    <property type="match status" value="1"/>
</dbReference>
<protein>
    <submittedName>
        <fullName evidence="1">Uncharacterized protein YdeI (YjbR/CyaY-like superfamily)</fullName>
    </submittedName>
</protein>
<comment type="caution">
    <text evidence="1">The sequence shown here is derived from an EMBL/GenBank/DDBJ whole genome shotgun (WGS) entry which is preliminary data.</text>
</comment>
<sequence length="198" mass="21206">MTTQDATSAATELIVADAAAWRAWLDANEDASDGVWLVLAKKGTTDPTSLSYAEAVDEALCSGWIDGQKRSRDAGTFVERFTPRRPASLWSQRNIGLVEALIAEGRMRPRGHAEIQRAKADGRWERAYAGSSTAEVPEDLAAALEVSAAAAATFATLNAANRYSVIHRIITAPSATSRGNRLAKLVTMLEAGDTPHPQ</sequence>
<reference evidence="1 2" key="1">
    <citation type="submission" date="2020-07" db="EMBL/GenBank/DDBJ databases">
        <title>Sequencing the genomes of 1000 actinobacteria strains.</title>
        <authorList>
            <person name="Klenk H.-P."/>
        </authorList>
    </citation>
    <scope>NUCLEOTIDE SEQUENCE [LARGE SCALE GENOMIC DNA]</scope>
    <source>
        <strain evidence="1 2">DSM 15165</strain>
    </source>
</reference>
<proteinExistence type="predicted"/>